<proteinExistence type="predicted"/>
<protein>
    <submittedName>
        <fullName evidence="2">Uncharacterized protein</fullName>
    </submittedName>
</protein>
<gene>
    <name evidence="2" type="ORF">COLINT_03559</name>
</gene>
<accession>C4FBU6</accession>
<evidence type="ECO:0000313" key="2">
    <source>
        <dbReference type="EMBL" id="EEP43645.1"/>
    </source>
</evidence>
<evidence type="ECO:0000256" key="1">
    <source>
        <dbReference type="SAM" id="MobiDB-lite"/>
    </source>
</evidence>
<sequence length="54" mass="5865">MSSSSTPSTHHQINLAPSTPPLTACTTHSVGGVFMHLESSDRFCDCQILKMCDR</sequence>
<comment type="caution">
    <text evidence="2">The sequence shown here is derived from an EMBL/GenBank/DDBJ whole genome shotgun (WGS) entry which is preliminary data.</text>
</comment>
<feature type="compositionally biased region" description="Polar residues" evidence="1">
    <location>
        <begin position="1"/>
        <end position="17"/>
    </location>
</feature>
<dbReference type="HOGENOM" id="CLU_3042330_0_0_11"/>
<dbReference type="AlphaFoldDB" id="C4FBU6"/>
<evidence type="ECO:0000313" key="3">
    <source>
        <dbReference type="Proteomes" id="UP000003295"/>
    </source>
</evidence>
<feature type="region of interest" description="Disordered" evidence="1">
    <location>
        <begin position="1"/>
        <end position="21"/>
    </location>
</feature>
<name>C4FBU6_9ACTN</name>
<dbReference type="EMBL" id="ABXH02000041">
    <property type="protein sequence ID" value="EEP43645.1"/>
    <property type="molecule type" value="Genomic_DNA"/>
</dbReference>
<dbReference type="STRING" id="521003.COLINT_03559"/>
<dbReference type="Proteomes" id="UP000003295">
    <property type="component" value="Unassembled WGS sequence"/>
</dbReference>
<organism evidence="2 3">
    <name type="scientific">Collinsella intestinalis DSM 13280</name>
    <dbReference type="NCBI Taxonomy" id="521003"/>
    <lineage>
        <taxon>Bacteria</taxon>
        <taxon>Bacillati</taxon>
        <taxon>Actinomycetota</taxon>
        <taxon>Coriobacteriia</taxon>
        <taxon>Coriobacteriales</taxon>
        <taxon>Coriobacteriaceae</taxon>
        <taxon>Collinsella</taxon>
    </lineage>
</organism>
<reference evidence="2 3" key="1">
    <citation type="submission" date="2009-04" db="EMBL/GenBank/DDBJ databases">
        <authorList>
            <person name="Weinstock G."/>
            <person name="Sodergren E."/>
            <person name="Clifton S."/>
            <person name="Fulton L."/>
            <person name="Fulton B."/>
            <person name="Courtney L."/>
            <person name="Fronick C."/>
            <person name="Harrison M."/>
            <person name="Strong C."/>
            <person name="Farmer C."/>
            <person name="Delahaunty K."/>
            <person name="Markovic C."/>
            <person name="Hall O."/>
            <person name="Minx P."/>
            <person name="Tomlinson C."/>
            <person name="Mitreva M."/>
            <person name="Nelson J."/>
            <person name="Hou S."/>
            <person name="Wollam A."/>
            <person name="Pepin K.H."/>
            <person name="Johnson M."/>
            <person name="Bhonagiri V."/>
            <person name="Nash W.E."/>
            <person name="Warren W."/>
            <person name="Chinwalla A."/>
            <person name="Mardis E.R."/>
            <person name="Wilson R.K."/>
        </authorList>
    </citation>
    <scope>NUCLEOTIDE SEQUENCE [LARGE SCALE GENOMIC DNA]</scope>
    <source>
        <strain evidence="2 3">DSM 13280</strain>
    </source>
</reference>